<dbReference type="PROSITE" id="PS50255">
    <property type="entry name" value="CYTOCHROME_B5_2"/>
    <property type="match status" value="1"/>
</dbReference>
<dbReference type="RefSeq" id="XP_028136063.1">
    <property type="nucleotide sequence ID" value="XM_028280262.1"/>
</dbReference>
<reference evidence="9" key="1">
    <citation type="submission" date="2025-08" db="UniProtKB">
        <authorList>
            <consortium name="RefSeq"/>
        </authorList>
    </citation>
    <scope>IDENTIFICATION</scope>
    <source>
        <tissue evidence="9">Whole insect</tissue>
    </source>
</reference>
<keyword evidence="6" id="KW-1133">Transmembrane helix</keyword>
<dbReference type="InterPro" id="IPR036400">
    <property type="entry name" value="Cyt_B5-like_heme/steroid_sf"/>
</dbReference>
<keyword evidence="1 6" id="KW-0349">Heme</keyword>
<dbReference type="SMART" id="SM01117">
    <property type="entry name" value="Cyt-b5"/>
    <property type="match status" value="1"/>
</dbReference>
<dbReference type="GO" id="GO:0020037">
    <property type="term" value="F:heme binding"/>
    <property type="evidence" value="ECO:0007669"/>
    <property type="project" value="UniProtKB-UniRule"/>
</dbReference>
<dbReference type="InterPro" id="IPR053100">
    <property type="entry name" value="Cytochrome_b5-related"/>
</dbReference>
<evidence type="ECO:0000256" key="2">
    <source>
        <dbReference type="ARBA" id="ARBA00022723"/>
    </source>
</evidence>
<keyword evidence="6" id="KW-0472">Membrane</keyword>
<feature type="region of interest" description="Disordered" evidence="7">
    <location>
        <begin position="1"/>
        <end position="22"/>
    </location>
</feature>
<dbReference type="InterPro" id="IPR018506">
    <property type="entry name" value="Cyt_B5_heme-BS"/>
</dbReference>
<feature type="transmembrane region" description="Helical" evidence="6">
    <location>
        <begin position="142"/>
        <end position="162"/>
    </location>
</feature>
<organism evidence="9">
    <name type="scientific">Diabrotica virgifera virgifera</name>
    <name type="common">western corn rootworm</name>
    <dbReference type="NCBI Taxonomy" id="50390"/>
    <lineage>
        <taxon>Eukaryota</taxon>
        <taxon>Metazoa</taxon>
        <taxon>Ecdysozoa</taxon>
        <taxon>Arthropoda</taxon>
        <taxon>Hexapoda</taxon>
        <taxon>Insecta</taxon>
        <taxon>Pterygota</taxon>
        <taxon>Neoptera</taxon>
        <taxon>Endopterygota</taxon>
        <taxon>Coleoptera</taxon>
        <taxon>Polyphaga</taxon>
        <taxon>Cucujiformia</taxon>
        <taxon>Chrysomeloidea</taxon>
        <taxon>Chrysomelidae</taxon>
        <taxon>Galerucinae</taxon>
        <taxon>Diabroticina</taxon>
        <taxon>Diabroticites</taxon>
        <taxon>Diabrotica</taxon>
    </lineage>
</organism>
<evidence type="ECO:0000256" key="7">
    <source>
        <dbReference type="SAM" id="MobiDB-lite"/>
    </source>
</evidence>
<name>A0A6P7FSX8_DIAVI</name>
<comment type="function">
    <text evidence="4">May play a role in muscle cell metabolism.</text>
</comment>
<protein>
    <recommendedName>
        <fullName evidence="5">Cytochrome b5-related protein</fullName>
    </recommendedName>
</protein>
<evidence type="ECO:0000256" key="6">
    <source>
        <dbReference type="RuleBase" id="RU362121"/>
    </source>
</evidence>
<accession>A0A6P7FSX8</accession>
<dbReference type="SUPFAM" id="SSF55856">
    <property type="entry name" value="Cytochrome b5-like heme/steroid binding domain"/>
    <property type="match status" value="1"/>
</dbReference>
<sequence length="378" mass="43416">MPPNTDFVPPSSLGIKPIPSRGKGRVVTTHMWIKEKQIDDGAEGLWRVHDKIYDLTDFIHKHPGGSDWLTLTKGTDITEAFEVHHLTEFPNEILKKYFVKNATSERNSPYTFEEDGLYRILKKKIQPVLRNCPKESYTKSKLIIDSLLVLSFLFSIFAVKFWNFGLGVFGGVSLGMVTVAAHNYFHMKDNFRMYYFQFSLLQVRIINLPNQYKELRFTDLLGLLLPICMYVFGKDDLLSVFIMWNFVLVCGGTFMGFVGLNAGHHHPDVFHDGDAPRGKKFDWGLGQLDALLDRKEITGSHFLVLTNFGDHALHHFFPTLDHGQLQHLYPVFKEVCNQFNVDLRMVSQIETIKGSFQQLVRVEPNPNPTDLLKYSKSK</sequence>
<dbReference type="Gene3D" id="3.10.120.10">
    <property type="entry name" value="Cytochrome b5-like heme/steroid binding domain"/>
    <property type="match status" value="1"/>
</dbReference>
<evidence type="ECO:0000256" key="1">
    <source>
        <dbReference type="ARBA" id="ARBA00022617"/>
    </source>
</evidence>
<dbReference type="AlphaFoldDB" id="A0A6P7FSX8"/>
<dbReference type="PANTHER" id="PTHR16740:SF1">
    <property type="entry name" value="CYTOCHROME B5-RELATED PROTEIN-RELATED"/>
    <property type="match status" value="1"/>
</dbReference>
<keyword evidence="2 6" id="KW-0479">Metal-binding</keyword>
<dbReference type="PANTHER" id="PTHR16740">
    <property type="entry name" value="CYTOCHROME B5-RELATED PROTEIN-RELATED"/>
    <property type="match status" value="1"/>
</dbReference>
<evidence type="ECO:0000256" key="4">
    <source>
        <dbReference type="ARBA" id="ARBA00055674"/>
    </source>
</evidence>
<evidence type="ECO:0000259" key="8">
    <source>
        <dbReference type="PROSITE" id="PS50255"/>
    </source>
</evidence>
<evidence type="ECO:0000256" key="3">
    <source>
        <dbReference type="ARBA" id="ARBA00023004"/>
    </source>
</evidence>
<feature type="domain" description="Cytochrome b5 heme-binding" evidence="8">
    <location>
        <begin position="48"/>
        <end position="103"/>
    </location>
</feature>
<dbReference type="PROSITE" id="PS00191">
    <property type="entry name" value="CYTOCHROME_B5_1"/>
    <property type="match status" value="1"/>
</dbReference>
<keyword evidence="6" id="KW-0812">Transmembrane</keyword>
<proteinExistence type="inferred from homology"/>
<evidence type="ECO:0000256" key="5">
    <source>
        <dbReference type="ARBA" id="ARBA00073492"/>
    </source>
</evidence>
<evidence type="ECO:0000313" key="9">
    <source>
        <dbReference type="RefSeq" id="XP_028136063.1"/>
    </source>
</evidence>
<comment type="similarity">
    <text evidence="6">Belongs to the cytochrome b5 family.</text>
</comment>
<dbReference type="GO" id="GO:0046872">
    <property type="term" value="F:metal ion binding"/>
    <property type="evidence" value="ECO:0007669"/>
    <property type="project" value="UniProtKB-UniRule"/>
</dbReference>
<feature type="transmembrane region" description="Helical" evidence="6">
    <location>
        <begin position="168"/>
        <end position="185"/>
    </location>
</feature>
<gene>
    <name evidence="9" type="primary">LOC114330842</name>
</gene>
<keyword evidence="3 6" id="KW-0408">Iron</keyword>
<feature type="transmembrane region" description="Helical" evidence="6">
    <location>
        <begin position="238"/>
        <end position="260"/>
    </location>
</feature>
<dbReference type="OrthoDB" id="260519at2759"/>
<dbReference type="Pfam" id="PF00173">
    <property type="entry name" value="Cyt-b5"/>
    <property type="match status" value="1"/>
</dbReference>
<dbReference type="InterPro" id="IPR001199">
    <property type="entry name" value="Cyt_B5-like_heme/steroid-bd"/>
</dbReference>
<dbReference type="FunFam" id="3.10.120.10:FF:000020">
    <property type="entry name" value="Cytochrome b5-related protein"/>
    <property type="match status" value="1"/>
</dbReference>
<comment type="caution">
    <text evidence="6">Lacks conserved residue(s) required for the propagation of feature annotation.</text>
</comment>